<evidence type="ECO:0000313" key="9">
    <source>
        <dbReference type="Proteomes" id="UP000046393"/>
    </source>
</evidence>
<comment type="similarity">
    <text evidence="2">Belongs to the class-I pyridine nucleotide-disulfide oxidoreductase family. PYROXD1 subfamily.</text>
</comment>
<dbReference type="SUPFAM" id="SSF51735">
    <property type="entry name" value="NAD(P)-binding Rossmann-fold domains"/>
    <property type="match status" value="1"/>
</dbReference>
<name>A0A0N5ASH6_9BILA</name>
<dbReference type="InterPro" id="IPR050260">
    <property type="entry name" value="FAD-bd_OxRdtase"/>
</dbReference>
<dbReference type="Proteomes" id="UP000046393">
    <property type="component" value="Unplaced"/>
</dbReference>
<evidence type="ECO:0000313" key="10">
    <source>
        <dbReference type="WBParaSite" id="SMUV_0000774301-mRNA-1"/>
    </source>
</evidence>
<dbReference type="WBParaSite" id="SMUV_0000774301-mRNA-1">
    <property type="protein sequence ID" value="SMUV_0000774301-mRNA-1"/>
    <property type="gene ID" value="SMUV_0000774301"/>
</dbReference>
<dbReference type="Gene3D" id="3.50.50.60">
    <property type="entry name" value="FAD/NAD(P)-binding domain"/>
    <property type="match status" value="3"/>
</dbReference>
<proteinExistence type="inferred from homology"/>
<keyword evidence="6" id="KW-0560">Oxidoreductase</keyword>
<evidence type="ECO:0000256" key="2">
    <source>
        <dbReference type="ARBA" id="ARBA00008147"/>
    </source>
</evidence>
<dbReference type="Pfam" id="PF18267">
    <property type="entry name" value="Rubredoxin_C"/>
    <property type="match status" value="1"/>
</dbReference>
<accession>A0A0N5ASH6</accession>
<dbReference type="InterPro" id="IPR041575">
    <property type="entry name" value="Rubredoxin_C"/>
</dbReference>
<dbReference type="AlphaFoldDB" id="A0A0N5ASH6"/>
<evidence type="ECO:0000256" key="5">
    <source>
        <dbReference type="ARBA" id="ARBA00022827"/>
    </source>
</evidence>
<dbReference type="STRING" id="451379.A0A0N5ASH6"/>
<dbReference type="Pfam" id="PF07992">
    <property type="entry name" value="Pyr_redox_2"/>
    <property type="match status" value="2"/>
</dbReference>
<dbReference type="PANTHER" id="PTHR43429:SF2">
    <property type="entry name" value="PYRIDINE NUCLEOTIDE-DISULFIDE OXIDOREDUCTASE DOMAIN-CONTAINING PROTEIN 1"/>
    <property type="match status" value="1"/>
</dbReference>
<dbReference type="Gene3D" id="3.30.390.30">
    <property type="match status" value="1"/>
</dbReference>
<keyword evidence="9" id="KW-1185">Reference proteome</keyword>
<evidence type="ECO:0000259" key="7">
    <source>
        <dbReference type="Pfam" id="PF07992"/>
    </source>
</evidence>
<feature type="domain" description="NADH-rubredoxin oxidoreductase C-terminal" evidence="8">
    <location>
        <begin position="397"/>
        <end position="462"/>
    </location>
</feature>
<evidence type="ECO:0000256" key="1">
    <source>
        <dbReference type="ARBA" id="ARBA00001974"/>
    </source>
</evidence>
<feature type="domain" description="FAD/NAD(P)-binding" evidence="7">
    <location>
        <begin position="6"/>
        <end position="160"/>
    </location>
</feature>
<dbReference type="SUPFAM" id="SSF51905">
    <property type="entry name" value="FAD/NAD(P)-binding domain"/>
    <property type="match status" value="1"/>
</dbReference>
<feature type="domain" description="FAD/NAD(P)-binding" evidence="7">
    <location>
        <begin position="247"/>
        <end position="371"/>
    </location>
</feature>
<dbReference type="InterPro" id="IPR036291">
    <property type="entry name" value="NAD(P)-bd_dom_sf"/>
</dbReference>
<evidence type="ECO:0000259" key="8">
    <source>
        <dbReference type="Pfam" id="PF18267"/>
    </source>
</evidence>
<comment type="cofactor">
    <cofactor evidence="1">
        <name>FAD</name>
        <dbReference type="ChEBI" id="CHEBI:57692"/>
    </cofactor>
</comment>
<keyword evidence="5" id="KW-0274">FAD</keyword>
<dbReference type="InterPro" id="IPR023753">
    <property type="entry name" value="FAD/NAD-binding_dom"/>
</dbReference>
<evidence type="ECO:0000256" key="4">
    <source>
        <dbReference type="ARBA" id="ARBA00022630"/>
    </source>
</evidence>
<dbReference type="PRINTS" id="PR00368">
    <property type="entry name" value="FADPNR"/>
</dbReference>
<dbReference type="PANTHER" id="PTHR43429">
    <property type="entry name" value="PYRIDINE NUCLEOTIDE-DISULFIDE OXIDOREDUCTASE DOMAIN-CONTAINING"/>
    <property type="match status" value="1"/>
</dbReference>
<evidence type="ECO:0000256" key="3">
    <source>
        <dbReference type="ARBA" id="ARBA00018240"/>
    </source>
</evidence>
<evidence type="ECO:0000256" key="6">
    <source>
        <dbReference type="ARBA" id="ARBA00023002"/>
    </source>
</evidence>
<dbReference type="InterPro" id="IPR016156">
    <property type="entry name" value="FAD/NAD-linked_Rdtase_dimer_sf"/>
</dbReference>
<dbReference type="InterPro" id="IPR036188">
    <property type="entry name" value="FAD/NAD-bd_sf"/>
</dbReference>
<reference evidence="10" key="1">
    <citation type="submission" date="2016-04" db="UniProtKB">
        <authorList>
            <consortium name="WormBaseParasite"/>
        </authorList>
    </citation>
    <scope>IDENTIFICATION</scope>
</reference>
<keyword evidence="4" id="KW-0285">Flavoprotein</keyword>
<organism evidence="9 10">
    <name type="scientific">Syphacia muris</name>
    <dbReference type="NCBI Taxonomy" id="451379"/>
    <lineage>
        <taxon>Eukaryota</taxon>
        <taxon>Metazoa</taxon>
        <taxon>Ecdysozoa</taxon>
        <taxon>Nematoda</taxon>
        <taxon>Chromadorea</taxon>
        <taxon>Rhabditida</taxon>
        <taxon>Spirurina</taxon>
        <taxon>Oxyuridomorpha</taxon>
        <taxon>Oxyuroidea</taxon>
        <taxon>Oxyuridae</taxon>
        <taxon>Syphacia</taxon>
    </lineage>
</organism>
<dbReference type="GO" id="GO:0016491">
    <property type="term" value="F:oxidoreductase activity"/>
    <property type="evidence" value="ECO:0007669"/>
    <property type="project" value="UniProtKB-KW"/>
</dbReference>
<sequence length="484" mass="54370">MAKFYPYVIVGGGVSAVCCTQELIACDDSEKRIALISAGTLLKVVTNKIPIGQLLQSFDISEESAFQTFTDENRVVFIRGKVIGWKWREKIIRLDDGQEIAYEKLCICTGGRPKNQPSHPLVVSLRDTATIEELDKKVHSARRVVVIGNGGIATEVVFVYFMVNLYELKNVEIIWAIRHSSISATFFDEGAAEFFKPMLLYGQTKKEESVAPKRFKITVNEDGSRDDTASFALGPDWASYCDITGCLQKRSVHVIYEVEMKEILDSSTEIIPTVKSSYFEGNWPLFVKLSDEQVVGCDLLIHATGVDPNSALWKSECSELELADDNGILVDEHMMTSIPDVYACGDVCSAGWQWSKHWMQMRLWTQAYQMGAYCGRCMAIPDVSLDFCFELFTHVTKFFGYKVIFLGKFNGIGIEKPWHVLMRISKGSEYIKLIVKDGRVQGAVLIGKTDLEETIENLILNQIDITDVEDGLLDPNIGIDDFFD</sequence>
<protein>
    <recommendedName>
        <fullName evidence="3">Pyridine nucleotide-disulfide oxidoreductase domain-containing protein 1</fullName>
    </recommendedName>
</protein>